<dbReference type="Gene3D" id="1.10.443.10">
    <property type="entry name" value="Intergrase catalytic core"/>
    <property type="match status" value="1"/>
</dbReference>
<dbReference type="InterPro" id="IPR011010">
    <property type="entry name" value="DNA_brk_join_enz"/>
</dbReference>
<dbReference type="RefSeq" id="WP_102075776.1">
    <property type="nucleotide sequence ID" value="NZ_PDNW01000030.1"/>
</dbReference>
<reference evidence="6 7" key="1">
    <citation type="submission" date="2017-10" db="EMBL/GenBank/DDBJ databases">
        <title>Two draft genome sequences of Pusillimonas sp. strains isolated from a nitrate- and radionuclide-contaminated groundwater in Russia.</title>
        <authorList>
            <person name="Grouzdev D.S."/>
            <person name="Tourova T.P."/>
            <person name="Goeva M.A."/>
            <person name="Babich T.L."/>
            <person name="Sokolova D.S."/>
            <person name="Abdullin R."/>
            <person name="Poltaraus A.B."/>
            <person name="Toshchakov S.V."/>
            <person name="Nazina T.N."/>
        </authorList>
    </citation>
    <scope>NUCLEOTIDE SEQUENCE [LARGE SCALE GENOMIC DNA]</scope>
    <source>
        <strain evidence="6 7">JR1/69-3-13</strain>
    </source>
</reference>
<dbReference type="GO" id="GO:0015074">
    <property type="term" value="P:DNA integration"/>
    <property type="evidence" value="ECO:0007669"/>
    <property type="project" value="UniProtKB-KW"/>
</dbReference>
<dbReference type="OrthoDB" id="662444at2"/>
<dbReference type="EMBL" id="PDNW01000030">
    <property type="protein sequence ID" value="PLC48035.1"/>
    <property type="molecule type" value="Genomic_DNA"/>
</dbReference>
<dbReference type="Proteomes" id="UP000234190">
    <property type="component" value="Unassembled WGS sequence"/>
</dbReference>
<organism evidence="6 7">
    <name type="scientific">Pollutimonas subterranea</name>
    <dbReference type="NCBI Taxonomy" id="2045210"/>
    <lineage>
        <taxon>Bacteria</taxon>
        <taxon>Pseudomonadati</taxon>
        <taxon>Pseudomonadota</taxon>
        <taxon>Betaproteobacteria</taxon>
        <taxon>Burkholderiales</taxon>
        <taxon>Alcaligenaceae</taxon>
        <taxon>Pollutimonas</taxon>
    </lineage>
</organism>
<accession>A0A2N4TZ46</accession>
<dbReference type="CDD" id="cd00796">
    <property type="entry name" value="INT_Rci_Hp1_C"/>
    <property type="match status" value="1"/>
</dbReference>
<sequence>MAKPFIEGCGWAFRLRTQGQDIYRGGYPSEAAARKAQAAIVAELEQSGKTAGLGPHATTLAMAFSDYARQRLPALKGAKTDVNRINRYLRASGLPLARVARPHNYEIGQNAGCHWVVSFQPPGEQRIVPSLTAHRHAQAARTARTNQVRDRLARTRMADVRPIDVQQLIDAMIADGYGAATIDHERAELRRLFSYARKTWQWSRPAVNPASPVKAPPVDNARTRVLTNAEWERVSAALAAYDNPYVIPLLCLMLETAMRSCEPLTYACWGDVNWSRRVLQLGDGKTGKRDVPLSPDAILVLEQLAQRQASCAPQAPIFPTSYEAIKKAWSVARLAAGVPDVQLHDLRHTSATRYALQYNGNMPVIKLITGHKTTKMAMRYVNLTADHVVHLMHGGTLGVEQMPAGYQCSLLGAKTTDVTAPVAPASVALPEGRPLVEITSAASPETSAARRAHDNVVRVNFARRVA</sequence>
<dbReference type="Pfam" id="PF00589">
    <property type="entry name" value="Phage_integrase"/>
    <property type="match status" value="1"/>
</dbReference>
<evidence type="ECO:0000256" key="3">
    <source>
        <dbReference type="ARBA" id="ARBA00023125"/>
    </source>
</evidence>
<keyword evidence="7" id="KW-1185">Reference proteome</keyword>
<dbReference type="SUPFAM" id="SSF56349">
    <property type="entry name" value="DNA breaking-rejoining enzymes"/>
    <property type="match status" value="1"/>
</dbReference>
<dbReference type="InterPro" id="IPR002104">
    <property type="entry name" value="Integrase_catalytic"/>
</dbReference>
<evidence type="ECO:0000256" key="2">
    <source>
        <dbReference type="ARBA" id="ARBA00022908"/>
    </source>
</evidence>
<comment type="similarity">
    <text evidence="1">Belongs to the 'phage' integrase family.</text>
</comment>
<name>A0A2N4TZ46_9BURK</name>
<dbReference type="InterPro" id="IPR013762">
    <property type="entry name" value="Integrase-like_cat_sf"/>
</dbReference>
<dbReference type="PROSITE" id="PS51898">
    <property type="entry name" value="TYR_RECOMBINASE"/>
    <property type="match status" value="1"/>
</dbReference>
<dbReference type="AlphaFoldDB" id="A0A2N4TZ46"/>
<evidence type="ECO:0000313" key="7">
    <source>
        <dbReference type="Proteomes" id="UP000234190"/>
    </source>
</evidence>
<evidence type="ECO:0000313" key="6">
    <source>
        <dbReference type="EMBL" id="PLC48035.1"/>
    </source>
</evidence>
<feature type="domain" description="Tyr recombinase" evidence="5">
    <location>
        <begin position="221"/>
        <end position="393"/>
    </location>
</feature>
<keyword evidence="4" id="KW-0233">DNA recombination</keyword>
<dbReference type="Gene3D" id="1.10.150.130">
    <property type="match status" value="1"/>
</dbReference>
<dbReference type="InterPro" id="IPR010998">
    <property type="entry name" value="Integrase_recombinase_N"/>
</dbReference>
<dbReference type="GO" id="GO:0006310">
    <property type="term" value="P:DNA recombination"/>
    <property type="evidence" value="ECO:0007669"/>
    <property type="project" value="UniProtKB-KW"/>
</dbReference>
<keyword evidence="2" id="KW-0229">DNA integration</keyword>
<protein>
    <recommendedName>
        <fullName evidence="5">Tyr recombinase domain-containing protein</fullName>
    </recommendedName>
</protein>
<evidence type="ECO:0000259" key="5">
    <source>
        <dbReference type="PROSITE" id="PS51898"/>
    </source>
</evidence>
<dbReference type="InterPro" id="IPR050090">
    <property type="entry name" value="Tyrosine_recombinase_XerCD"/>
</dbReference>
<evidence type="ECO:0000256" key="1">
    <source>
        <dbReference type="ARBA" id="ARBA00008857"/>
    </source>
</evidence>
<proteinExistence type="inferred from homology"/>
<dbReference type="PANTHER" id="PTHR30349">
    <property type="entry name" value="PHAGE INTEGRASE-RELATED"/>
    <property type="match status" value="1"/>
</dbReference>
<dbReference type="GO" id="GO:0003677">
    <property type="term" value="F:DNA binding"/>
    <property type="evidence" value="ECO:0007669"/>
    <property type="project" value="UniProtKB-KW"/>
</dbReference>
<gene>
    <name evidence="6" type="ORF">CR159_20325</name>
</gene>
<keyword evidence="3" id="KW-0238">DNA-binding</keyword>
<evidence type="ECO:0000256" key="4">
    <source>
        <dbReference type="ARBA" id="ARBA00023172"/>
    </source>
</evidence>
<dbReference type="PANTHER" id="PTHR30349:SF41">
    <property type="entry name" value="INTEGRASE_RECOMBINASE PROTEIN MJ0367-RELATED"/>
    <property type="match status" value="1"/>
</dbReference>
<comment type="caution">
    <text evidence="6">The sequence shown here is derived from an EMBL/GenBank/DDBJ whole genome shotgun (WGS) entry which is preliminary data.</text>
</comment>